<dbReference type="AlphaFoldDB" id="A0A0C4WMR5"/>
<keyword evidence="4" id="KW-1185">Reference proteome</keyword>
<evidence type="ECO:0000259" key="1">
    <source>
        <dbReference type="Pfam" id="PF03235"/>
    </source>
</evidence>
<dbReference type="InterPro" id="IPR038461">
    <property type="entry name" value="Schlafen_AlbA_2_dom_sf"/>
</dbReference>
<dbReference type="Pfam" id="PF03235">
    <property type="entry name" value="GmrSD_N"/>
    <property type="match status" value="1"/>
</dbReference>
<feature type="domain" description="Schlafen AlbA-2" evidence="2">
    <location>
        <begin position="421"/>
        <end position="575"/>
    </location>
</feature>
<sequence>MAKSATPQIKGESVQSLYRLYSSEKLLTNRRYQRKLVWSIEEKRSFIDSIQKGFPIPIILLAEVGDPGNPKYEIIDGMQRLNAIMSFIEQEYSMDGKFFDLNTIAETKDKLDSGELEQGVDVLGRAVCVDFSGYQVPISIYSEREAQHIDEVFRRLNANGKHLSKQELRQAGATGAFANVVRKLSANIRGDSSIGDVLSLNKMKNISLTNKDLPYGINVDNVFWISNKILTKEDLRNSKDEEIIADIVAWIISDKAQRSSSDVLDGYYGFTENLDASQAVDRHINKIGEDFIINNVQACFDLFLEIIEKSNETLRDLLFSSPPARFPRFFQLYFIALYEMLFTDGKEVDSYTKLLKSIKHSGETIKLSEGGGNWSAAEKERGIAQISGILRKSLKKNGQIDPSKRHWISRFENILMNSTTEQTLYDFKMGFYDLKEDAKFNADLFNKAIKTLTAMANTHRGAVGYVIVGVCDKKLSADAHKKHYSAGWIRFGSYFVSGIDEEAEKHEKDTDTYFTKLTNLLKGQPISDRDKDFIGRNIFTIKYHNKTVLIISLSSGDEPSMYDGKYYTRFGSNLDEVKTQNMLEFIKRFA</sequence>
<gene>
    <name evidence="3" type="ORF">Achr_22370</name>
</gene>
<feature type="domain" description="GmrSD restriction endonucleases N-terminal" evidence="1">
    <location>
        <begin position="20"/>
        <end position="171"/>
    </location>
</feature>
<dbReference type="Gene3D" id="3.30.950.30">
    <property type="entry name" value="Schlafen, AAA domain"/>
    <property type="match status" value="1"/>
</dbReference>
<organism evidence="3 4">
    <name type="scientific">Azotobacter chroococcum NCIMB 8003</name>
    <dbReference type="NCBI Taxonomy" id="1328314"/>
    <lineage>
        <taxon>Bacteria</taxon>
        <taxon>Pseudomonadati</taxon>
        <taxon>Pseudomonadota</taxon>
        <taxon>Gammaproteobacteria</taxon>
        <taxon>Pseudomonadales</taxon>
        <taxon>Pseudomonadaceae</taxon>
        <taxon>Azotobacter</taxon>
    </lineage>
</organism>
<dbReference type="PANTHER" id="PTHR39639">
    <property type="entry name" value="CHROMOSOME 16, WHOLE GENOME SHOTGUN SEQUENCE"/>
    <property type="match status" value="1"/>
</dbReference>
<dbReference type="InterPro" id="IPR007421">
    <property type="entry name" value="Schlafen_AlbA_2_dom"/>
</dbReference>
<dbReference type="Proteomes" id="UP000068210">
    <property type="component" value="Chromosome"/>
</dbReference>
<accession>A0A0C4WMR5</accession>
<evidence type="ECO:0000313" key="3">
    <source>
        <dbReference type="EMBL" id="AJE21686.1"/>
    </source>
</evidence>
<name>A0A0C4WMR5_9GAMM</name>
<proteinExistence type="predicted"/>
<reference evidence="3 4" key="1">
    <citation type="journal article" date="2015" name="PLoS ONE">
        <title>Azotobacter Genomes: The Genome of Azotobacter chroococcum NCIMB 8003 (ATCC 4412).</title>
        <authorList>
            <person name="Robson R.L."/>
            <person name="Jones R."/>
            <person name="Robson R.M."/>
            <person name="Schwartz A."/>
            <person name="Richardson T.H."/>
        </authorList>
    </citation>
    <scope>NUCLEOTIDE SEQUENCE [LARGE SCALE GENOMIC DNA]</scope>
    <source>
        <strain evidence="3 4">NCIMB 8003</strain>
    </source>
</reference>
<dbReference type="InterPro" id="IPR004919">
    <property type="entry name" value="GmrSD_N"/>
</dbReference>
<dbReference type="PANTHER" id="PTHR39639:SF1">
    <property type="entry name" value="DUF262 DOMAIN-CONTAINING PROTEIN"/>
    <property type="match status" value="1"/>
</dbReference>
<dbReference type="Pfam" id="PF04326">
    <property type="entry name" value="SLFN_AlbA_2"/>
    <property type="match status" value="1"/>
</dbReference>
<dbReference type="EMBL" id="CP010415">
    <property type="protein sequence ID" value="AJE21686.1"/>
    <property type="molecule type" value="Genomic_DNA"/>
</dbReference>
<dbReference type="HOGENOM" id="CLU_032637_2_0_6"/>
<dbReference type="STRING" id="1328314.Achr_22370"/>
<dbReference type="RefSeq" id="WP_039804374.1">
    <property type="nucleotide sequence ID" value="NZ_CP010415.1"/>
</dbReference>
<evidence type="ECO:0000313" key="4">
    <source>
        <dbReference type="Proteomes" id="UP000068210"/>
    </source>
</evidence>
<dbReference type="KEGG" id="acx:Achr_22370"/>
<evidence type="ECO:0000259" key="2">
    <source>
        <dbReference type="Pfam" id="PF04326"/>
    </source>
</evidence>
<protein>
    <submittedName>
        <fullName evidence="3">Divergent AAA domain-containing protein</fullName>
    </submittedName>
</protein>